<dbReference type="InterPro" id="IPR025602">
    <property type="entry name" value="BCP1_family"/>
</dbReference>
<organism evidence="3 4">
    <name type="scientific">Allacma fusca</name>
    <dbReference type="NCBI Taxonomy" id="39272"/>
    <lineage>
        <taxon>Eukaryota</taxon>
        <taxon>Metazoa</taxon>
        <taxon>Ecdysozoa</taxon>
        <taxon>Arthropoda</taxon>
        <taxon>Hexapoda</taxon>
        <taxon>Collembola</taxon>
        <taxon>Symphypleona</taxon>
        <taxon>Sminthuridae</taxon>
        <taxon>Allacma</taxon>
    </lineage>
</organism>
<comment type="caution">
    <text evidence="3">The sequence shown here is derived from an EMBL/GenBank/DDBJ whole genome shotgun (WGS) entry which is preliminary data.</text>
</comment>
<dbReference type="AlphaFoldDB" id="A0A8J2LLP8"/>
<feature type="compositionally biased region" description="Acidic residues" evidence="2">
    <location>
        <begin position="59"/>
        <end position="88"/>
    </location>
</feature>
<evidence type="ECO:0008006" key="5">
    <source>
        <dbReference type="Google" id="ProtNLM"/>
    </source>
</evidence>
<dbReference type="GO" id="GO:0005634">
    <property type="term" value="C:nucleus"/>
    <property type="evidence" value="ECO:0007669"/>
    <property type="project" value="TreeGrafter"/>
</dbReference>
<dbReference type="PANTHER" id="PTHR13261:SF0">
    <property type="entry name" value="BRCA2 AND CDKN1A-INTERACTING PROTEIN"/>
    <property type="match status" value="1"/>
</dbReference>
<evidence type="ECO:0000256" key="2">
    <source>
        <dbReference type="SAM" id="MobiDB-lite"/>
    </source>
</evidence>
<evidence type="ECO:0000256" key="1">
    <source>
        <dbReference type="ARBA" id="ARBA00006781"/>
    </source>
</evidence>
<dbReference type="EMBL" id="CAJVCH010571658">
    <property type="protein sequence ID" value="CAG7838173.1"/>
    <property type="molecule type" value="Genomic_DNA"/>
</dbReference>
<comment type="similarity">
    <text evidence="1">Belongs to the BCP1 family.</text>
</comment>
<gene>
    <name evidence="3" type="ORF">AFUS01_LOCUS47168</name>
</gene>
<dbReference type="Pfam" id="PF13862">
    <property type="entry name" value="BCCIP"/>
    <property type="match status" value="1"/>
</dbReference>
<reference evidence="3" key="1">
    <citation type="submission" date="2021-06" db="EMBL/GenBank/DDBJ databases">
        <authorList>
            <person name="Hodson N. C."/>
            <person name="Mongue J. A."/>
            <person name="Jaron S. K."/>
        </authorList>
    </citation>
    <scope>NUCLEOTIDE SEQUENCE</scope>
</reference>
<name>A0A8J2LLP8_9HEXA</name>
<evidence type="ECO:0000313" key="4">
    <source>
        <dbReference type="Proteomes" id="UP000708208"/>
    </source>
</evidence>
<protein>
    <recommendedName>
        <fullName evidence="5">BCCIP family protein</fullName>
    </recommendedName>
</protein>
<feature type="compositionally biased region" description="Basic and acidic residues" evidence="2">
    <location>
        <begin position="43"/>
        <end position="55"/>
    </location>
</feature>
<proteinExistence type="inferred from homology"/>
<dbReference type="OrthoDB" id="27543at2759"/>
<keyword evidence="4" id="KW-1185">Reference proteome</keyword>
<evidence type="ECO:0000313" key="3">
    <source>
        <dbReference type="EMBL" id="CAG7838173.1"/>
    </source>
</evidence>
<feature type="region of interest" description="Disordered" evidence="2">
    <location>
        <begin position="1"/>
        <end position="88"/>
    </location>
</feature>
<accession>A0A8J2LLP8</accession>
<dbReference type="Proteomes" id="UP000708208">
    <property type="component" value="Unassembled WGS sequence"/>
</dbReference>
<dbReference type="PANTHER" id="PTHR13261">
    <property type="entry name" value="BRCA2 AND CDKN1A INTERACTING PROTEIN"/>
    <property type="match status" value="1"/>
</dbReference>
<sequence>MGNSDDAGQAEKSGAKKHRLENNDQQNGEEGQAAADASAGKQDPTDPKKPRRDDPVDNSSDDESDDDDSDSSEMDLGENSMDEDDMEEGDIPENLIVDFEGVPPVEEDVGTVEGLLAQVYRGLPVNTLNLARLIVLNDHISTLLKDQDPDDPSTYAVSSVVNLSQPATGICTEIALQFRELVAQGIQGIQKEQGNKDILEMLSQFSGAGNNLSGKTVGLVVIEKLVNIPSPAVWQLLTTLKEDIGFENMHYTHFLIVTKMYRVGEEVFPFEEYYEPFKTLSSLQIDYALPKDVDTIPHNGQVGIPFRRLLVIGATPFYQIIEANAS</sequence>